<comment type="caution">
    <text evidence="1">The sequence shown here is derived from an EMBL/GenBank/DDBJ whole genome shotgun (WGS) entry which is preliminary data.</text>
</comment>
<gene>
    <name evidence="1" type="ORF">G5714_002683</name>
</gene>
<sequence length="80" mass="8678">MGERDRQPSAQTQMLTAASLPFLSGETDTVWIIGDSSVRRGAQRAAETMGRNLSLPGIRVCWFGRVDCGGKHFSSSSEDC</sequence>
<name>A0A7J6D8H7_9TELE</name>
<evidence type="ECO:0000313" key="1">
    <source>
        <dbReference type="EMBL" id="KAF4115194.1"/>
    </source>
</evidence>
<dbReference type="Proteomes" id="UP000579812">
    <property type="component" value="Unassembled WGS sequence"/>
</dbReference>
<protein>
    <submittedName>
        <fullName evidence="1">Uncharacterized protein</fullName>
    </submittedName>
</protein>
<reference evidence="1 2" key="1">
    <citation type="submission" date="2020-04" db="EMBL/GenBank/DDBJ databases">
        <title>Chromosome-level genome assembly of a cyprinid fish Onychostoma macrolepis by integration of Nanopore Sequencing, Bionano and Hi-C technology.</title>
        <authorList>
            <person name="Wang D."/>
        </authorList>
    </citation>
    <scope>NUCLEOTIDE SEQUENCE [LARGE SCALE GENOMIC DNA]</scope>
    <source>
        <strain evidence="1">SWU-2019</strain>
        <tissue evidence="1">Muscle</tissue>
    </source>
</reference>
<keyword evidence="2" id="KW-1185">Reference proteome</keyword>
<evidence type="ECO:0000313" key="2">
    <source>
        <dbReference type="Proteomes" id="UP000579812"/>
    </source>
</evidence>
<accession>A0A7J6D8H7</accession>
<organism evidence="1 2">
    <name type="scientific">Onychostoma macrolepis</name>
    <dbReference type="NCBI Taxonomy" id="369639"/>
    <lineage>
        <taxon>Eukaryota</taxon>
        <taxon>Metazoa</taxon>
        <taxon>Chordata</taxon>
        <taxon>Craniata</taxon>
        <taxon>Vertebrata</taxon>
        <taxon>Euteleostomi</taxon>
        <taxon>Actinopterygii</taxon>
        <taxon>Neopterygii</taxon>
        <taxon>Teleostei</taxon>
        <taxon>Ostariophysi</taxon>
        <taxon>Cypriniformes</taxon>
        <taxon>Cyprinidae</taxon>
        <taxon>Acrossocheilinae</taxon>
        <taxon>Onychostoma</taxon>
    </lineage>
</organism>
<proteinExistence type="predicted"/>
<dbReference type="AlphaFoldDB" id="A0A7J6D8H7"/>
<dbReference type="EMBL" id="JAAMOB010000003">
    <property type="protein sequence ID" value="KAF4115194.1"/>
    <property type="molecule type" value="Genomic_DNA"/>
</dbReference>